<dbReference type="InterPro" id="IPR024686">
    <property type="entry name" value="Adenylate_cyclase_1_CS"/>
</dbReference>
<evidence type="ECO:0000256" key="13">
    <source>
        <dbReference type="RuleBase" id="RU004184"/>
    </source>
</evidence>
<evidence type="ECO:0000256" key="2">
    <source>
        <dbReference type="ARBA" id="ARBA00004496"/>
    </source>
</evidence>
<comment type="subcellular location">
    <subcellularLocation>
        <location evidence="2">Cytoplasm</location>
    </subcellularLocation>
</comment>
<sequence>MTRFGPLNAGSSWKSNLHNYIQTLKSRLDALHQLRNERAHAAMVASSQQVYHLLPVLLHYNHPAIPGYLDQEVEHGIVGFSLSEQQQQFVDDCGLAAGTTLAFPANDLSSPILGLYAMGSTSSLGQSLTSDLDIWVCIRTDMPSDAREALDSKCSLISDWAMAQGVEANFFLIDENRFRDNFSEAMTGENCGSSQHLLLLDEFYRSAVLLAGQHLLWFMVPPEMEECYDDYVDYLVSAGHIRREEWIDFGGLNRIPAEEYFGSSLWQLYKSIDSPYKSVLKAILLEAYSWEYPHTQLLSIDAKRRFFSEERFECCMDAYYLMLDKVTRYLERIDDHRRLDLVRRCFYLKTHEKLTREPSSGSVPWRRRVLQELTAEWQWSYEVVSELDNRRDWKVGQVKRAHNELLDALMLSYRNLIRFARRNDITSAISPEDISILARKLYAAFEVLPGKVTLLNPQISPDLHEADLTFIQVPAGRTNAAGWYLYKQPLDPFAILGQPSLEHNRYLSKLVAWAYFNGLLTESTCLHNVVRDTDLDIDKLYQLVSDIRNTFPIRRPQPSLQALSSPCEIRQLGLFINLENDPTTELKNRSIRFDFKNTDIFSYGPEQQCLVGSVDLVYRNSWNEVRTLNFSGENAMLDALKTVLGKMHQDAIPPESVDVFCYSKHMRGLIRNLVYQLVAECIEMRLKPVEQEKRRRFKAIRIGDQTHGLFFERRGVSVQKLENSVDFYSCISSNKLIGSPQLVMGKTDEPHPPEIVDAYASEGLIQFFFEDCEQGFNIYILDEANRIEVYRQCNGDKDEMVHGVNRFYTSAQDRFSYSANFINFNLPQFYDIIHTESGDCQVIPFKSGQQVQRRASNDSGIDTSAMSFSPR</sequence>
<organism evidence="16 17">
    <name type="scientific">Photobacterium jeanii</name>
    <dbReference type="NCBI Taxonomy" id="858640"/>
    <lineage>
        <taxon>Bacteria</taxon>
        <taxon>Pseudomonadati</taxon>
        <taxon>Pseudomonadota</taxon>
        <taxon>Gammaproteobacteria</taxon>
        <taxon>Vibrionales</taxon>
        <taxon>Vibrionaceae</taxon>
        <taxon>Photobacterium</taxon>
    </lineage>
</organism>
<evidence type="ECO:0000313" key="16">
    <source>
        <dbReference type="EMBL" id="OAN19168.1"/>
    </source>
</evidence>
<keyword evidence="8" id="KW-0067">ATP-binding</keyword>
<comment type="catalytic activity">
    <reaction evidence="1">
        <text>ATP = 3',5'-cyclic AMP + diphosphate</text>
        <dbReference type="Rhea" id="RHEA:15389"/>
        <dbReference type="ChEBI" id="CHEBI:30616"/>
        <dbReference type="ChEBI" id="CHEBI:33019"/>
        <dbReference type="ChEBI" id="CHEBI:58165"/>
        <dbReference type="EC" id="4.6.1.1"/>
    </reaction>
</comment>
<dbReference type="GO" id="GO:0006171">
    <property type="term" value="P:cAMP biosynthetic process"/>
    <property type="evidence" value="ECO:0007669"/>
    <property type="project" value="UniProtKB-KW"/>
</dbReference>
<dbReference type="EMBL" id="LVHF01000010">
    <property type="protein sequence ID" value="OAN19168.1"/>
    <property type="molecule type" value="Genomic_DNA"/>
</dbReference>
<evidence type="ECO:0000313" key="17">
    <source>
        <dbReference type="Proteomes" id="UP000078503"/>
    </source>
</evidence>
<evidence type="ECO:0000256" key="6">
    <source>
        <dbReference type="ARBA" id="ARBA00022490"/>
    </source>
</evidence>
<dbReference type="NCBIfam" id="NF006978">
    <property type="entry name" value="PRK09450.1-2"/>
    <property type="match status" value="1"/>
</dbReference>
<keyword evidence="17" id="KW-1185">Reference proteome</keyword>
<dbReference type="InterPro" id="IPR000274">
    <property type="entry name" value="Adenylate_cyclase_1"/>
</dbReference>
<evidence type="ECO:0000256" key="11">
    <source>
        <dbReference type="ARBA" id="ARBA00032597"/>
    </source>
</evidence>
<dbReference type="PROSITE" id="PS01092">
    <property type="entry name" value="ADENYLATE_CYCLASE_1_1"/>
    <property type="match status" value="1"/>
</dbReference>
<dbReference type="GO" id="GO:0005524">
    <property type="term" value="F:ATP binding"/>
    <property type="evidence" value="ECO:0007669"/>
    <property type="project" value="UniProtKB-KW"/>
</dbReference>
<keyword evidence="10" id="KW-0456">Lyase</keyword>
<evidence type="ECO:0000256" key="1">
    <source>
        <dbReference type="ARBA" id="ARBA00001593"/>
    </source>
</evidence>
<evidence type="ECO:0000256" key="7">
    <source>
        <dbReference type="ARBA" id="ARBA00022741"/>
    </source>
</evidence>
<dbReference type="GO" id="GO:0004016">
    <property type="term" value="F:adenylate cyclase activity"/>
    <property type="evidence" value="ECO:0007669"/>
    <property type="project" value="UniProtKB-EC"/>
</dbReference>
<keyword evidence="6" id="KW-0963">Cytoplasm</keyword>
<evidence type="ECO:0000256" key="5">
    <source>
        <dbReference type="ARBA" id="ARBA00021420"/>
    </source>
</evidence>
<evidence type="ECO:0000256" key="9">
    <source>
        <dbReference type="ARBA" id="ARBA00022998"/>
    </source>
</evidence>
<reference evidence="16 17" key="1">
    <citation type="submission" date="2016-03" db="EMBL/GenBank/DDBJ databases">
        <title>Photobacterium proteolyticum sp. nov. a protease producing bacterium isolated from ocean sediments of Laizhou Bay.</title>
        <authorList>
            <person name="Li Y."/>
        </authorList>
    </citation>
    <scope>NUCLEOTIDE SEQUENCE [LARGE SCALE GENOMIC DNA]</scope>
    <source>
        <strain evidence="16 17">R-40508</strain>
    </source>
</reference>
<comment type="similarity">
    <text evidence="3 13">Belongs to the adenylyl cyclase class-1 family.</text>
</comment>
<dbReference type="OrthoDB" id="5571448at2"/>
<evidence type="ECO:0000256" key="4">
    <source>
        <dbReference type="ARBA" id="ARBA00012201"/>
    </source>
</evidence>
<accession>A0A178KP30</accession>
<dbReference type="STRING" id="858640.A3K86_00600"/>
<feature type="region of interest" description="Disordered" evidence="14">
    <location>
        <begin position="851"/>
        <end position="871"/>
    </location>
</feature>
<proteinExistence type="inferred from homology"/>
<dbReference type="Proteomes" id="UP000078503">
    <property type="component" value="Unassembled WGS sequence"/>
</dbReference>
<evidence type="ECO:0000256" key="12">
    <source>
        <dbReference type="ARBA" id="ARBA00032637"/>
    </source>
</evidence>
<protein>
    <recommendedName>
        <fullName evidence="5">Adenylate cyclase</fullName>
        <ecNumber evidence="4">4.6.1.1</ecNumber>
    </recommendedName>
    <alternativeName>
        <fullName evidence="11">ATP pyrophosphate-lyase</fullName>
    </alternativeName>
    <alternativeName>
        <fullName evidence="12">Adenylyl cyclase</fullName>
    </alternativeName>
</protein>
<dbReference type="PANTHER" id="PTHR38760">
    <property type="entry name" value="ADENYLATE CYCLASE"/>
    <property type="match status" value="1"/>
</dbReference>
<dbReference type="EC" id="4.6.1.1" evidence="4"/>
<dbReference type="PIRSF" id="PIRSF001444">
    <property type="entry name" value="Adenylate_cycl"/>
    <property type="match status" value="1"/>
</dbReference>
<evidence type="ECO:0000256" key="8">
    <source>
        <dbReference type="ARBA" id="ARBA00022840"/>
    </source>
</evidence>
<evidence type="ECO:0000256" key="10">
    <source>
        <dbReference type="ARBA" id="ARBA00023239"/>
    </source>
</evidence>
<evidence type="ECO:0000256" key="3">
    <source>
        <dbReference type="ARBA" id="ARBA00007901"/>
    </source>
</evidence>
<evidence type="ECO:0000256" key="14">
    <source>
        <dbReference type="SAM" id="MobiDB-lite"/>
    </source>
</evidence>
<evidence type="ECO:0000259" key="15">
    <source>
        <dbReference type="Pfam" id="PF12633"/>
    </source>
</evidence>
<feature type="domain" description="Adenylate cyclase class-I N-terminal" evidence="15">
    <location>
        <begin position="21"/>
        <end position="218"/>
    </location>
</feature>
<dbReference type="PANTHER" id="PTHR38760:SF1">
    <property type="entry name" value="ADENYLATE CYCLASE"/>
    <property type="match status" value="1"/>
</dbReference>
<name>A0A178KP30_9GAMM</name>
<dbReference type="GO" id="GO:0005737">
    <property type="term" value="C:cytoplasm"/>
    <property type="evidence" value="ECO:0007669"/>
    <property type="project" value="UniProtKB-SubCell"/>
</dbReference>
<gene>
    <name evidence="16" type="primary">cyaA</name>
    <name evidence="16" type="ORF">A3K86_00600</name>
</gene>
<keyword evidence="9" id="KW-0115">cAMP biosynthesis</keyword>
<dbReference type="Pfam" id="PF01295">
    <property type="entry name" value="Adenylate_cycl"/>
    <property type="match status" value="1"/>
</dbReference>
<dbReference type="Pfam" id="PF12633">
    <property type="entry name" value="Adenyl_cycl_N"/>
    <property type="match status" value="1"/>
</dbReference>
<dbReference type="AlphaFoldDB" id="A0A178KP30"/>
<keyword evidence="7" id="KW-0547">Nucleotide-binding</keyword>
<dbReference type="InterPro" id="IPR024685">
    <property type="entry name" value="Adenylate_cyclase_1_N"/>
</dbReference>
<comment type="caution">
    <text evidence="16">The sequence shown here is derived from an EMBL/GenBank/DDBJ whole genome shotgun (WGS) entry which is preliminary data.</text>
</comment>